<dbReference type="EMBL" id="JACOOR010000003">
    <property type="protein sequence ID" value="MBC5659464.1"/>
    <property type="molecule type" value="Genomic_DNA"/>
</dbReference>
<name>A0A923LBI1_9FIRM</name>
<feature type="domain" description="CAAX prenyl protease 2/Lysostaphin resistance protein A-like" evidence="2">
    <location>
        <begin position="136"/>
        <end position="223"/>
    </location>
</feature>
<evidence type="ECO:0000259" key="2">
    <source>
        <dbReference type="Pfam" id="PF02517"/>
    </source>
</evidence>
<keyword evidence="3" id="KW-0482">Metalloprotease</keyword>
<accession>A0A923LBI1</accession>
<feature type="transmembrane region" description="Helical" evidence="1">
    <location>
        <begin position="132"/>
        <end position="151"/>
    </location>
</feature>
<dbReference type="Pfam" id="PF02517">
    <property type="entry name" value="Rce1-like"/>
    <property type="match status" value="1"/>
</dbReference>
<dbReference type="PANTHER" id="PTHR36435:SF1">
    <property type="entry name" value="CAAX AMINO TERMINAL PROTEASE FAMILY PROTEIN"/>
    <property type="match status" value="1"/>
</dbReference>
<keyword evidence="3" id="KW-0378">Hydrolase</keyword>
<dbReference type="AlphaFoldDB" id="A0A923LBI1"/>
<feature type="transmembrane region" description="Helical" evidence="1">
    <location>
        <begin position="172"/>
        <end position="205"/>
    </location>
</feature>
<keyword evidence="1" id="KW-1133">Transmembrane helix</keyword>
<protein>
    <submittedName>
        <fullName evidence="3">CPBP family intramembrane metalloprotease</fullName>
    </submittedName>
</protein>
<gene>
    <name evidence="3" type="ORF">H8S44_06735</name>
</gene>
<dbReference type="InterPro" id="IPR052710">
    <property type="entry name" value="CAAX_protease"/>
</dbReference>
<dbReference type="GO" id="GO:0004175">
    <property type="term" value="F:endopeptidase activity"/>
    <property type="evidence" value="ECO:0007669"/>
    <property type="project" value="UniProtKB-ARBA"/>
</dbReference>
<dbReference type="GO" id="GO:0080120">
    <property type="term" value="P:CAAX-box protein maturation"/>
    <property type="evidence" value="ECO:0007669"/>
    <property type="project" value="UniProtKB-ARBA"/>
</dbReference>
<dbReference type="Proteomes" id="UP000649345">
    <property type="component" value="Unassembled WGS sequence"/>
</dbReference>
<reference evidence="3" key="1">
    <citation type="submission" date="2020-08" db="EMBL/GenBank/DDBJ databases">
        <title>Genome public.</title>
        <authorList>
            <person name="Liu C."/>
            <person name="Sun Q."/>
        </authorList>
    </citation>
    <scope>NUCLEOTIDE SEQUENCE</scope>
    <source>
        <strain evidence="3">NSJ-68</strain>
    </source>
</reference>
<feature type="transmembrane region" description="Helical" evidence="1">
    <location>
        <begin position="211"/>
        <end position="231"/>
    </location>
</feature>
<feature type="transmembrane region" description="Helical" evidence="1">
    <location>
        <begin position="46"/>
        <end position="65"/>
    </location>
</feature>
<evidence type="ECO:0000256" key="1">
    <source>
        <dbReference type="SAM" id="Phobius"/>
    </source>
</evidence>
<feature type="transmembrane region" description="Helical" evidence="1">
    <location>
        <begin position="94"/>
        <end position="112"/>
    </location>
</feature>
<dbReference type="GO" id="GO:0008237">
    <property type="term" value="F:metallopeptidase activity"/>
    <property type="evidence" value="ECO:0007669"/>
    <property type="project" value="UniProtKB-KW"/>
</dbReference>
<keyword evidence="3" id="KW-0645">Protease</keyword>
<dbReference type="InterPro" id="IPR003675">
    <property type="entry name" value="Rce1/LyrA-like_dom"/>
</dbReference>
<feature type="transmembrane region" description="Helical" evidence="1">
    <location>
        <begin position="243"/>
        <end position="261"/>
    </location>
</feature>
<evidence type="ECO:0000313" key="3">
    <source>
        <dbReference type="EMBL" id="MBC5659464.1"/>
    </source>
</evidence>
<keyword evidence="4" id="KW-1185">Reference proteome</keyword>
<evidence type="ECO:0000313" key="4">
    <source>
        <dbReference type="Proteomes" id="UP000649345"/>
    </source>
</evidence>
<keyword evidence="1" id="KW-0812">Transmembrane</keyword>
<dbReference type="PANTHER" id="PTHR36435">
    <property type="entry name" value="SLR1288 PROTEIN"/>
    <property type="match status" value="1"/>
</dbReference>
<proteinExistence type="predicted"/>
<organism evidence="3 4">
    <name type="scientific">Anaerosacchariphilus hominis</name>
    <dbReference type="NCBI Taxonomy" id="2763017"/>
    <lineage>
        <taxon>Bacteria</taxon>
        <taxon>Bacillati</taxon>
        <taxon>Bacillota</taxon>
        <taxon>Clostridia</taxon>
        <taxon>Lachnospirales</taxon>
        <taxon>Lachnospiraceae</taxon>
        <taxon>Anaerosacchariphilus</taxon>
    </lineage>
</organism>
<dbReference type="RefSeq" id="WP_186871820.1">
    <property type="nucleotide sequence ID" value="NZ_JACOOR010000003.1"/>
</dbReference>
<feature type="transmembrane region" description="Helical" evidence="1">
    <location>
        <begin position="20"/>
        <end position="40"/>
    </location>
</feature>
<sequence>MERKSSFGKILWEVGGPLLLNEVLTVALQSVFGVCFSGMLSRQGAQVWMLALVNTMEIPVFYYLYCRSRQKDGLEADGRESLWKTGKSVKPERLLWAILGGLFLGRGFNALLGLTPLPRLFPGYAPAVERLYGGSVLAVVAASVLAAPILEELLFRGIIYGSLKRGLPSSRAALICASLLFGILHGNVVQGVFAFLVGLFLNWIYEAEGSLLPAILAHSAVNASTVFLAVAEPEWLTALMEQTPFYLVMTAFCLLAGFWCWKKFQF</sequence>
<keyword evidence="1" id="KW-0472">Membrane</keyword>
<comment type="caution">
    <text evidence="3">The sequence shown here is derived from an EMBL/GenBank/DDBJ whole genome shotgun (WGS) entry which is preliminary data.</text>
</comment>